<dbReference type="Gene3D" id="3.40.50.850">
    <property type="entry name" value="Isochorismatase-like"/>
    <property type="match status" value="1"/>
</dbReference>
<keyword evidence="2" id="KW-0662">Pyridine nucleotide biosynthesis</keyword>
<reference evidence="9" key="1">
    <citation type="submission" date="2015-04" db="EMBL/GenBank/DDBJ databases">
        <authorList>
            <person name="Syromyatnikov M.Y."/>
            <person name="Popov V.N."/>
        </authorList>
    </citation>
    <scope>NUCLEOTIDE SEQUENCE</scope>
    <source>
        <strain evidence="9">MO-1</strain>
    </source>
</reference>
<dbReference type="AlphaFoldDB" id="A0A1S7LCJ4"/>
<gene>
    <name evidence="9" type="primary">pncA</name>
    <name evidence="9" type="ORF">MAGMO_0398</name>
</gene>
<evidence type="ECO:0000256" key="6">
    <source>
        <dbReference type="ARBA" id="ARBA00039017"/>
    </source>
</evidence>
<protein>
    <recommendedName>
        <fullName evidence="6">nicotinamidase</fullName>
        <ecNumber evidence="6">3.5.1.19</ecNumber>
    </recommendedName>
    <alternativeName>
        <fullName evidence="7">Nicotinamide deamidase</fullName>
    </alternativeName>
</protein>
<evidence type="ECO:0000256" key="7">
    <source>
        <dbReference type="ARBA" id="ARBA00043224"/>
    </source>
</evidence>
<dbReference type="Pfam" id="PF00857">
    <property type="entry name" value="Isochorismatase"/>
    <property type="match status" value="1"/>
</dbReference>
<dbReference type="EC" id="3.5.1.19" evidence="6"/>
<evidence type="ECO:0000256" key="4">
    <source>
        <dbReference type="ARBA" id="ARBA00022801"/>
    </source>
</evidence>
<evidence type="ECO:0000256" key="3">
    <source>
        <dbReference type="ARBA" id="ARBA00022723"/>
    </source>
</evidence>
<comment type="pathway">
    <text evidence="5">Cofactor biosynthesis; nicotinate biosynthesis; nicotinate from nicotinamide: step 1/1.</text>
</comment>
<evidence type="ECO:0000256" key="5">
    <source>
        <dbReference type="ARBA" id="ARBA00037900"/>
    </source>
</evidence>
<sequence length="185" mass="19856">MAFTPRDALIIVDVQNDFCPGGALAVPDGDAVVPVINRWQQKMRAGGGVIIASRDWHPEDHVSFQELWPVHCVQGRSGAAFHPELQLGDEVLIVSKGEYPQLDSYSAFGAEALHPALQEKGVERLWVCGLALDYCVKATALDGVKAGFEVNLLESATRAVNIQPDDGAEAIKELLQAGVQIVGEG</sequence>
<dbReference type="NCBIfam" id="NF008623">
    <property type="entry name" value="PRK11609.1"/>
    <property type="match status" value="1"/>
</dbReference>
<dbReference type="GO" id="GO:0019363">
    <property type="term" value="P:pyridine nucleotide biosynthetic process"/>
    <property type="evidence" value="ECO:0007669"/>
    <property type="project" value="UniProtKB-KW"/>
</dbReference>
<dbReference type="GO" id="GO:0008936">
    <property type="term" value="F:nicotinamidase activity"/>
    <property type="evidence" value="ECO:0007669"/>
    <property type="project" value="UniProtKB-EC"/>
</dbReference>
<dbReference type="PANTHER" id="PTHR11080:SF2">
    <property type="entry name" value="LD05707P"/>
    <property type="match status" value="1"/>
</dbReference>
<dbReference type="CDD" id="cd01011">
    <property type="entry name" value="nicotinamidase"/>
    <property type="match status" value="1"/>
</dbReference>
<evidence type="ECO:0000259" key="8">
    <source>
        <dbReference type="Pfam" id="PF00857"/>
    </source>
</evidence>
<organism evidence="9">
    <name type="scientific">Magnetococcus massalia (strain MO-1)</name>
    <dbReference type="NCBI Taxonomy" id="451514"/>
    <lineage>
        <taxon>Bacteria</taxon>
        <taxon>Pseudomonadati</taxon>
        <taxon>Pseudomonadota</taxon>
        <taxon>Magnetococcia</taxon>
        <taxon>Magnetococcales</taxon>
        <taxon>Magnetococcaceae</taxon>
        <taxon>Magnetococcus</taxon>
    </lineage>
</organism>
<evidence type="ECO:0000256" key="1">
    <source>
        <dbReference type="ARBA" id="ARBA00006336"/>
    </source>
</evidence>
<comment type="similarity">
    <text evidence="1">Belongs to the isochorismatase family.</text>
</comment>
<evidence type="ECO:0000256" key="2">
    <source>
        <dbReference type="ARBA" id="ARBA00022642"/>
    </source>
</evidence>
<keyword evidence="3" id="KW-0479">Metal-binding</keyword>
<dbReference type="InterPro" id="IPR052347">
    <property type="entry name" value="Isochorismatase_Nicotinamidase"/>
</dbReference>
<dbReference type="SUPFAM" id="SSF52499">
    <property type="entry name" value="Isochorismatase-like hydrolases"/>
    <property type="match status" value="1"/>
</dbReference>
<accession>A0A1S7LCJ4</accession>
<name>A0A1S7LCJ4_MAGMO</name>
<evidence type="ECO:0000313" key="9">
    <source>
        <dbReference type="EMBL" id="CRH04610.1"/>
    </source>
</evidence>
<dbReference type="EMBL" id="LO017727">
    <property type="protein sequence ID" value="CRH04610.1"/>
    <property type="molecule type" value="Genomic_DNA"/>
</dbReference>
<dbReference type="PANTHER" id="PTHR11080">
    <property type="entry name" value="PYRAZINAMIDASE/NICOTINAMIDASE"/>
    <property type="match status" value="1"/>
</dbReference>
<dbReference type="InterPro" id="IPR000868">
    <property type="entry name" value="Isochorismatase-like_dom"/>
</dbReference>
<feature type="domain" description="Isochorismatase-like" evidence="8">
    <location>
        <begin position="8"/>
        <end position="181"/>
    </location>
</feature>
<dbReference type="InterPro" id="IPR036380">
    <property type="entry name" value="Isochorismatase-like_sf"/>
</dbReference>
<keyword evidence="4 9" id="KW-0378">Hydrolase</keyword>
<proteinExistence type="inferred from homology"/>
<dbReference type="GO" id="GO:0046872">
    <property type="term" value="F:metal ion binding"/>
    <property type="evidence" value="ECO:0007669"/>
    <property type="project" value="UniProtKB-KW"/>
</dbReference>